<evidence type="ECO:0000313" key="1">
    <source>
        <dbReference type="EMBL" id="KAJ8630385.1"/>
    </source>
</evidence>
<protein>
    <submittedName>
        <fullName evidence="1">Uncharacterized protein</fullName>
    </submittedName>
</protein>
<dbReference type="Proteomes" id="UP001234297">
    <property type="component" value="Chromosome 7"/>
</dbReference>
<sequence>MGKKGCVLLFIFIIIFGGFSSASAATTPRRFLGGFFSNALSALLKWLWSLPATTKTAVSGRPSMKFESGYTVETVFDGSKLGIEPFSVKVLATGELLVLDSGNSNIHKMSLPLSRYSRPRLVAGSAEGYSGHVDGKPREARLNHPKGFTVDYRGNIYVADTMNMAIRKISDTGVTTIAGGKWSKGGGHVDGPSEDARFSNDFEVVFIGSSCSLLVVDRGNQAIREIQLHFNDCAYEYGSAFPLGIAVLVAAAFFGYMLALLQRRVGSIISSKSDETSNFRKQNMPASPYQKPLKSSARPPLIPVDSEPENQEGFREKPQNNQHHQYQQLQQTNSWPMQESFVIPNEDEPPSLEAKTPRKTYAFMAKDPEKTHKVRLGRAFHNGWDGDFQQQQHNQPQQQQQQQQQHQHQQRHYSAAPHTYYEQSGETSEIIFGAAQEQDRKREMEIKAINYGDSIYDHHRNIRSRILQLSSPHQINSQNSPSPLSENTENKLQESNPTLTHESVLYVLKKLHKNPGKAAGFFKWVSNKEESKLGTVAYGLILRVLCHKEWMSEFWVVLGEMGKKGIELDEETYKTILGCFSREKMVKEAASLTEFFNNMVQRSALDARVGAVVKIILGSDWSEEVEKKLGDLKISFSDVGVVKILREVRGYPLRALKFFKWVEEKSGFSHNAVTYNAMIRILGRDDCVEDFWNMIKEMKGKGHEMDIDTYIKLLRQFLKRKMMKEAVELYEFMMEGPYKPSIQDCIVLLRQISLSGNPDLDLVFRVVRNYEASGYSLSKGVYDGIHRSLTSVGKFHEADKILKTMKDAGFEPDNITYSQVVFGLCKAGRLDEACEILDGMEAGGCTPDLKTWTILIQGHCLAGEVDKALSCFTNMMEKNCDPDADLLEVLVTGLCRKNRAGAAYTLVVEMVEKARLRPWQSTYKNLIQKLLGEGKLEEALKLLNIMKSHNFPPFPDPFVHYISKFGTVEDAKEFFKALTVKKFPSSTAYLHVFQSFLKEVQQKLGVLPEDGVEFVTAIPTAEQIIRTRKP</sequence>
<evidence type="ECO:0000313" key="2">
    <source>
        <dbReference type="Proteomes" id="UP001234297"/>
    </source>
</evidence>
<gene>
    <name evidence="1" type="ORF">MRB53_023708</name>
</gene>
<name>A0ACC2LAL7_PERAE</name>
<comment type="caution">
    <text evidence="1">The sequence shown here is derived from an EMBL/GenBank/DDBJ whole genome shotgun (WGS) entry which is preliminary data.</text>
</comment>
<accession>A0ACC2LAL7</accession>
<organism evidence="1 2">
    <name type="scientific">Persea americana</name>
    <name type="common">Avocado</name>
    <dbReference type="NCBI Taxonomy" id="3435"/>
    <lineage>
        <taxon>Eukaryota</taxon>
        <taxon>Viridiplantae</taxon>
        <taxon>Streptophyta</taxon>
        <taxon>Embryophyta</taxon>
        <taxon>Tracheophyta</taxon>
        <taxon>Spermatophyta</taxon>
        <taxon>Magnoliopsida</taxon>
        <taxon>Magnoliidae</taxon>
        <taxon>Laurales</taxon>
        <taxon>Lauraceae</taxon>
        <taxon>Persea</taxon>
    </lineage>
</organism>
<dbReference type="EMBL" id="CM056815">
    <property type="protein sequence ID" value="KAJ8630385.1"/>
    <property type="molecule type" value="Genomic_DNA"/>
</dbReference>
<proteinExistence type="predicted"/>
<reference evidence="1 2" key="1">
    <citation type="journal article" date="2022" name="Hortic Res">
        <title>A haplotype resolved chromosomal level avocado genome allows analysis of novel avocado genes.</title>
        <authorList>
            <person name="Nath O."/>
            <person name="Fletcher S.J."/>
            <person name="Hayward A."/>
            <person name="Shaw L.M."/>
            <person name="Masouleh A.K."/>
            <person name="Furtado A."/>
            <person name="Henry R.J."/>
            <person name="Mitter N."/>
        </authorList>
    </citation>
    <scope>NUCLEOTIDE SEQUENCE [LARGE SCALE GENOMIC DNA]</scope>
    <source>
        <strain evidence="2">cv. Hass</strain>
    </source>
</reference>
<keyword evidence="2" id="KW-1185">Reference proteome</keyword>